<name>A0AAV2DA21_9ROSI</name>
<dbReference type="EMBL" id="OZ034815">
    <property type="protein sequence ID" value="CAL1370360.1"/>
    <property type="molecule type" value="Genomic_DNA"/>
</dbReference>
<sequence>MKGLTGSTHGVVDNLPTLGNLPQRSSIREDGVHQEHVQDLLVGSKESRPRVPGLEMLSVILLQAYSLKSPMKIHNPSIIRILIVHVSHVDPNV</sequence>
<evidence type="ECO:0000313" key="3">
    <source>
        <dbReference type="Proteomes" id="UP001497516"/>
    </source>
</evidence>
<evidence type="ECO:0000313" key="2">
    <source>
        <dbReference type="EMBL" id="CAL1370360.1"/>
    </source>
</evidence>
<keyword evidence="3" id="KW-1185">Reference proteome</keyword>
<reference evidence="2 3" key="1">
    <citation type="submission" date="2024-04" db="EMBL/GenBank/DDBJ databases">
        <authorList>
            <person name="Fracassetti M."/>
        </authorList>
    </citation>
    <scope>NUCLEOTIDE SEQUENCE [LARGE SCALE GENOMIC DNA]</scope>
</reference>
<protein>
    <submittedName>
        <fullName evidence="2">Uncharacterized protein</fullName>
    </submittedName>
</protein>
<proteinExistence type="predicted"/>
<dbReference type="Proteomes" id="UP001497516">
    <property type="component" value="Chromosome 2"/>
</dbReference>
<accession>A0AAV2DA21</accession>
<dbReference type="AlphaFoldDB" id="A0AAV2DA21"/>
<evidence type="ECO:0000256" key="1">
    <source>
        <dbReference type="SAM" id="MobiDB-lite"/>
    </source>
</evidence>
<organism evidence="2 3">
    <name type="scientific">Linum trigynum</name>
    <dbReference type="NCBI Taxonomy" id="586398"/>
    <lineage>
        <taxon>Eukaryota</taxon>
        <taxon>Viridiplantae</taxon>
        <taxon>Streptophyta</taxon>
        <taxon>Embryophyta</taxon>
        <taxon>Tracheophyta</taxon>
        <taxon>Spermatophyta</taxon>
        <taxon>Magnoliopsida</taxon>
        <taxon>eudicotyledons</taxon>
        <taxon>Gunneridae</taxon>
        <taxon>Pentapetalae</taxon>
        <taxon>rosids</taxon>
        <taxon>fabids</taxon>
        <taxon>Malpighiales</taxon>
        <taxon>Linaceae</taxon>
        <taxon>Linum</taxon>
    </lineage>
</organism>
<feature type="region of interest" description="Disordered" evidence="1">
    <location>
        <begin position="1"/>
        <end position="32"/>
    </location>
</feature>
<gene>
    <name evidence="2" type="ORF">LTRI10_LOCUS12490</name>
</gene>